<organism evidence="2 3">
    <name type="scientific">Nitrosomonas aestuarii</name>
    <dbReference type="NCBI Taxonomy" id="52441"/>
    <lineage>
        <taxon>Bacteria</taxon>
        <taxon>Pseudomonadati</taxon>
        <taxon>Pseudomonadota</taxon>
        <taxon>Betaproteobacteria</taxon>
        <taxon>Nitrosomonadales</taxon>
        <taxon>Nitrosomonadaceae</taxon>
        <taxon>Nitrosomonas</taxon>
    </lineage>
</organism>
<protein>
    <submittedName>
        <fullName evidence="2">Uncharacterized protein</fullName>
    </submittedName>
</protein>
<gene>
    <name evidence="2" type="ORF">SAMN05216302_106012</name>
</gene>
<evidence type="ECO:0000313" key="3">
    <source>
        <dbReference type="Proteomes" id="UP000199533"/>
    </source>
</evidence>
<feature type="transmembrane region" description="Helical" evidence="1">
    <location>
        <begin position="327"/>
        <end position="345"/>
    </location>
</feature>
<feature type="transmembrane region" description="Helical" evidence="1">
    <location>
        <begin position="268"/>
        <end position="289"/>
    </location>
</feature>
<evidence type="ECO:0000256" key="1">
    <source>
        <dbReference type="SAM" id="Phobius"/>
    </source>
</evidence>
<accession>A0A1I4GPM0</accession>
<feature type="transmembrane region" description="Helical" evidence="1">
    <location>
        <begin position="168"/>
        <end position="186"/>
    </location>
</feature>
<dbReference type="Proteomes" id="UP000199533">
    <property type="component" value="Unassembled WGS sequence"/>
</dbReference>
<sequence length="563" mass="63423">MQDDFFITLLTGQLPFILIASAVLAMPLSWLLLWRYRKAVSKIMSERASQPTIQFQMQPEIRVKSISKSDNFLLDDASRLRLQFVDRERLSSKPENSLWLKSLKILQRAVCVHLFAGSVFALIMASVYLISGIEEIVAMQLIVMGTIFFWPVVLVFNQLTTTAFKRAFVNMMFYFAALLMLNSIVLMRNPHMGFADLFVVWATYNLPPTLVLVAFLNRHIRAVGPMVWVFIFAAITGSLLALGLVDASEMLLSVLTQLGATVSFEATGIFAFILVAGFVVFSIGGWLLLKRIGKVYASRIISDQSLVVDSVMLIFAIYYAINIAFEGPIWVLSGVAAFVAYNLIVRQGMKYVVHRSSPVMPLLVLRVFSLGNKSEALFQAITQRWRYLGNVQLIAGPDLATATIEPHEFLTFLSGRLKQEFIHDEKTLQQRLAALDTQKDFDGRFRINELFCYADTWKLALAELVKQQHTVLMDLRSFSTRKPGCIHELNTLVRVVPLHRILLVVDETTDMNFLFQVLQKAWQQCRGNGIADSVDGHAIRVCKLALSADPVKVLIPELCVVSQ</sequence>
<keyword evidence="1" id="KW-0472">Membrane</keyword>
<reference evidence="3" key="1">
    <citation type="submission" date="2016-10" db="EMBL/GenBank/DDBJ databases">
        <authorList>
            <person name="Varghese N."/>
            <person name="Submissions S."/>
        </authorList>
    </citation>
    <scope>NUCLEOTIDE SEQUENCE [LARGE SCALE GENOMIC DNA]</scope>
    <source>
        <strain evidence="3">Nm69</strain>
    </source>
</reference>
<evidence type="ECO:0000313" key="2">
    <source>
        <dbReference type="EMBL" id="SFL31978.1"/>
    </source>
</evidence>
<keyword evidence="3" id="KW-1185">Reference proteome</keyword>
<feature type="transmembrane region" description="Helical" evidence="1">
    <location>
        <begin position="198"/>
        <end position="216"/>
    </location>
</feature>
<feature type="transmembrane region" description="Helical" evidence="1">
    <location>
        <begin position="228"/>
        <end position="248"/>
    </location>
</feature>
<dbReference type="RefSeq" id="WP_090703363.1">
    <property type="nucleotide sequence ID" value="NZ_FOSP01000060.1"/>
</dbReference>
<feature type="transmembrane region" description="Helical" evidence="1">
    <location>
        <begin position="136"/>
        <end position="156"/>
    </location>
</feature>
<dbReference type="EMBL" id="FOSP01000060">
    <property type="protein sequence ID" value="SFL31978.1"/>
    <property type="molecule type" value="Genomic_DNA"/>
</dbReference>
<dbReference type="AlphaFoldDB" id="A0A1I4GPM0"/>
<feature type="transmembrane region" description="Helical" evidence="1">
    <location>
        <begin position="110"/>
        <end position="130"/>
    </location>
</feature>
<feature type="transmembrane region" description="Helical" evidence="1">
    <location>
        <begin position="301"/>
        <end position="321"/>
    </location>
</feature>
<keyword evidence="1" id="KW-1133">Transmembrane helix</keyword>
<proteinExistence type="predicted"/>
<feature type="transmembrane region" description="Helical" evidence="1">
    <location>
        <begin position="12"/>
        <end position="34"/>
    </location>
</feature>
<keyword evidence="1" id="KW-0812">Transmembrane</keyword>
<dbReference type="OrthoDB" id="9178117at2"/>
<name>A0A1I4GPM0_9PROT</name>